<dbReference type="Pfam" id="PF07183">
    <property type="entry name" value="DUF1403"/>
    <property type="match status" value="1"/>
</dbReference>
<dbReference type="Proteomes" id="UP000679284">
    <property type="component" value="Plasmid unnamed5"/>
</dbReference>
<evidence type="ECO:0000313" key="2">
    <source>
        <dbReference type="Proteomes" id="UP000679284"/>
    </source>
</evidence>
<protein>
    <submittedName>
        <fullName evidence="1">DUF1403 family protein</fullName>
    </submittedName>
</protein>
<dbReference type="KEGG" id="fap:GR316_13615"/>
<dbReference type="InterPro" id="IPR009843">
    <property type="entry name" value="DUF1403"/>
</dbReference>
<evidence type="ECO:0000313" key="1">
    <source>
        <dbReference type="EMBL" id="QUS37414.1"/>
    </source>
</evidence>
<name>A0A8J8MW19_9RHOB</name>
<sequence>MPCWLRAGLCTEALEMAPFFAGAALALLDPLARCEAPVGELWRQRLALAAGAAVCALEGRGERESELRDAWAFRGVLDDPGPAGRQYAAWRLLGKTRALRGGDWPQRLPSMFDLVAEELASVLTGQGARLPGRVPPLPFAAGAAEELLNLGPKARGVALWLGDAHLARALGWARPVPLLATHLPRSAVRMRGEDWAMACAVAWGRGAVAAVDLRRDLEHRAAALRAVAPKLRGTGAKATIDWLLREDAIAVPRNDRALRRRMDRLTGFGVVRELTGRPAFRLYGL</sequence>
<proteinExistence type="predicted"/>
<keyword evidence="1" id="KW-0614">Plasmid</keyword>
<geneLocation type="plasmid" evidence="1 2">
    <name>unnamed5</name>
</geneLocation>
<gene>
    <name evidence="1" type="ORF">GR316_13615</name>
</gene>
<dbReference type="AlphaFoldDB" id="A0A8J8MW19"/>
<keyword evidence="2" id="KW-1185">Reference proteome</keyword>
<dbReference type="EMBL" id="CP047294">
    <property type="protein sequence ID" value="QUS37414.1"/>
    <property type="molecule type" value="Genomic_DNA"/>
</dbReference>
<accession>A0A8J8MW19</accession>
<reference evidence="1" key="1">
    <citation type="submission" date="2020-01" db="EMBL/GenBank/DDBJ databases">
        <authorList>
            <person name="Yang Y."/>
            <person name="Kwon Y.M."/>
        </authorList>
    </citation>
    <scope>NUCLEOTIDE SEQUENCE</scope>
    <source>
        <strain evidence="1">PG104</strain>
        <plasmid evidence="1">unnamed5</plasmid>
    </source>
</reference>
<organism evidence="1 2">
    <name type="scientific">Falsirhodobacter algicola</name>
    <dbReference type="NCBI Taxonomy" id="2692330"/>
    <lineage>
        <taxon>Bacteria</taxon>
        <taxon>Pseudomonadati</taxon>
        <taxon>Pseudomonadota</taxon>
        <taxon>Alphaproteobacteria</taxon>
        <taxon>Rhodobacterales</taxon>
        <taxon>Paracoccaceae</taxon>
        <taxon>Falsirhodobacter</taxon>
    </lineage>
</organism>